<proteinExistence type="predicted"/>
<keyword evidence="3" id="KW-1185">Reference proteome</keyword>
<accession>A0ABS6AWC4</accession>
<organism evidence="2 3">
    <name type="scientific">Nocardia albiluteola</name>
    <dbReference type="NCBI Taxonomy" id="2842303"/>
    <lineage>
        <taxon>Bacteria</taxon>
        <taxon>Bacillati</taxon>
        <taxon>Actinomycetota</taxon>
        <taxon>Actinomycetes</taxon>
        <taxon>Mycobacteriales</taxon>
        <taxon>Nocardiaceae</taxon>
        <taxon>Nocardia</taxon>
    </lineage>
</organism>
<dbReference type="EMBL" id="JAHKNI010000003">
    <property type="protein sequence ID" value="MBU3062346.1"/>
    <property type="molecule type" value="Genomic_DNA"/>
</dbReference>
<dbReference type="InterPro" id="IPR006674">
    <property type="entry name" value="HD_domain"/>
</dbReference>
<name>A0ABS6AWC4_9NOCA</name>
<feature type="domain" description="HD" evidence="1">
    <location>
        <begin position="35"/>
        <end position="122"/>
    </location>
</feature>
<evidence type="ECO:0000313" key="3">
    <source>
        <dbReference type="Proteomes" id="UP000733379"/>
    </source>
</evidence>
<evidence type="ECO:0000259" key="1">
    <source>
        <dbReference type="Pfam" id="PF01966"/>
    </source>
</evidence>
<dbReference type="Pfam" id="PF01966">
    <property type="entry name" value="HD"/>
    <property type="match status" value="1"/>
</dbReference>
<gene>
    <name evidence="2" type="ORF">KO481_12515</name>
</gene>
<dbReference type="PANTHER" id="PTHR35569">
    <property type="entry name" value="CYANAMIDE HYDRATASE DDI2-RELATED"/>
    <property type="match status" value="1"/>
</dbReference>
<dbReference type="Gene3D" id="1.10.3210.10">
    <property type="entry name" value="Hypothetical protein af1432"/>
    <property type="match status" value="1"/>
</dbReference>
<dbReference type="Proteomes" id="UP000733379">
    <property type="component" value="Unassembled WGS sequence"/>
</dbReference>
<dbReference type="CDD" id="cd00077">
    <property type="entry name" value="HDc"/>
    <property type="match status" value="1"/>
</dbReference>
<sequence length="225" mass="24700">MTIDADARSEFSVPTTELAVAADELARSVSPEFIYNHAMRGYLFGREIAAALGMRAGTDYDDELVFLASILHDLGATEHANGDQRFEVDGADAAAEFLTSRGLDPNRVKPVWNAIALHTSDGLCHRFGPTEAVTQIGIGADIIGRFRDKLSPEYADRVHAAYPRYNLGYALSETIADQIHANPAKMASPMSFPAHVYQLQYPDHSPKLTWHDILDASGWADKPRT</sequence>
<dbReference type="SUPFAM" id="SSF109604">
    <property type="entry name" value="HD-domain/PDEase-like"/>
    <property type="match status" value="1"/>
</dbReference>
<protein>
    <submittedName>
        <fullName evidence="2">HD domain-containing protein</fullName>
    </submittedName>
</protein>
<dbReference type="RefSeq" id="WP_215917203.1">
    <property type="nucleotide sequence ID" value="NZ_JAHKNI010000003.1"/>
</dbReference>
<evidence type="ECO:0000313" key="2">
    <source>
        <dbReference type="EMBL" id="MBU3062346.1"/>
    </source>
</evidence>
<dbReference type="InterPro" id="IPR003607">
    <property type="entry name" value="HD/PDEase_dom"/>
</dbReference>
<reference evidence="2 3" key="1">
    <citation type="submission" date="2021-06" db="EMBL/GenBank/DDBJ databases">
        <title>Actinomycetes sequencing.</title>
        <authorList>
            <person name="Shan Q."/>
        </authorList>
    </citation>
    <scope>NUCLEOTIDE SEQUENCE [LARGE SCALE GENOMIC DNA]</scope>
    <source>
        <strain evidence="2 3">NEAU-G5</strain>
    </source>
</reference>
<dbReference type="PANTHER" id="PTHR35569:SF1">
    <property type="entry name" value="CYANAMIDE HYDRATASE DDI2-RELATED"/>
    <property type="match status" value="1"/>
</dbReference>
<comment type="caution">
    <text evidence="2">The sequence shown here is derived from an EMBL/GenBank/DDBJ whole genome shotgun (WGS) entry which is preliminary data.</text>
</comment>